<evidence type="ECO:0000313" key="4">
    <source>
        <dbReference type="EMBL" id="RTG89579.1"/>
    </source>
</evidence>
<dbReference type="EMBL" id="QMKO01001494">
    <property type="protein sequence ID" value="RTG89579.1"/>
    <property type="molecule type" value="Genomic_DNA"/>
</dbReference>
<dbReference type="PANTHER" id="PTHR13738:SF1">
    <property type="entry name" value="TROPONIN I"/>
    <property type="match status" value="1"/>
</dbReference>
<reference evidence="4 5" key="1">
    <citation type="journal article" date="2019" name="PLoS Pathog.">
        <title>Genome sequence of the bovine parasite Schistosoma bovis Tanzania.</title>
        <authorList>
            <person name="Oey H."/>
            <person name="Zakrzewski M."/>
            <person name="Gobert G."/>
            <person name="Gravermann K."/>
            <person name="Stoye J."/>
            <person name="Jones M."/>
            <person name="Mcmanus D."/>
            <person name="Krause L."/>
        </authorList>
    </citation>
    <scope>NUCLEOTIDE SEQUENCE [LARGE SCALE GENOMIC DNA]</scope>
    <source>
        <strain evidence="4 5">TAN1997</strain>
    </source>
</reference>
<dbReference type="GO" id="GO:0005861">
    <property type="term" value="C:troponin complex"/>
    <property type="evidence" value="ECO:0007669"/>
    <property type="project" value="InterPro"/>
</dbReference>
<evidence type="ECO:0008006" key="6">
    <source>
        <dbReference type="Google" id="ProtNLM"/>
    </source>
</evidence>
<dbReference type="InterPro" id="IPR050875">
    <property type="entry name" value="Troponin_I"/>
</dbReference>
<protein>
    <recommendedName>
        <fullName evidence="6">Troponin I</fullName>
    </recommendedName>
</protein>
<feature type="compositionally biased region" description="Basic and acidic residues" evidence="3">
    <location>
        <begin position="411"/>
        <end position="421"/>
    </location>
</feature>
<feature type="region of interest" description="Disordered" evidence="3">
    <location>
        <begin position="1"/>
        <end position="51"/>
    </location>
</feature>
<dbReference type="GO" id="GO:0006936">
    <property type="term" value="P:muscle contraction"/>
    <property type="evidence" value="ECO:0007669"/>
    <property type="project" value="TreeGrafter"/>
</dbReference>
<gene>
    <name evidence="4" type="ORF">DC041_0013056</name>
</gene>
<sequence length="427" mass="50208">MPIPSIHVNSIEDNGNDDRRKNKPSIPILQVVGDNMDGRENDVNSDDDDDDVMTAEEEAAIARRFLSGNDQTEQRRMSSLDMYLSQPEVKQEPMIINRHISLKEEEKGFEAEQMRLRQKEREKQEPMIINRHISLKEEEKGFEAEQMRLRQKEREEMEKHQEQLRLEREEVKKARASKRHSKVAEEQESSKNNQARRMNYHKQGLGGLSKERRKKLKEMILQKAKNELLEERRKELRNREDHIKKQAPPFDIDGLNQMQLEQKVKSWYEHVKQLESQKYEWEQRLRKQDEEINELTAQLCSIKGHFQKPILRKVAKPMSTERLRAMSAAPNFMPKTGHKNPVEMKRKLSDDSNQGVVSYIFHTCMSLNTYSNINISYQKPILRKVAKPMSTERLRAMSAAPNFMPKTGHKNPVEMKRKLSDDSNQGV</sequence>
<comment type="similarity">
    <text evidence="1">Belongs to the troponin I family.</text>
</comment>
<dbReference type="AlphaFoldDB" id="A0A430QPF8"/>
<comment type="caution">
    <text evidence="4">The sequence shown here is derived from an EMBL/GenBank/DDBJ whole genome shotgun (WGS) entry which is preliminary data.</text>
</comment>
<dbReference type="STRING" id="6184.A0A430QPF8"/>
<evidence type="ECO:0000256" key="3">
    <source>
        <dbReference type="SAM" id="MobiDB-lite"/>
    </source>
</evidence>
<feature type="non-terminal residue" evidence="4">
    <location>
        <position position="427"/>
    </location>
</feature>
<accession>A0A430QPF8</accession>
<keyword evidence="5" id="KW-1185">Reference proteome</keyword>
<name>A0A430QPF8_SCHBO</name>
<feature type="coiled-coil region" evidence="2">
    <location>
        <begin position="219"/>
        <end position="298"/>
    </location>
</feature>
<keyword evidence="2" id="KW-0175">Coiled coil</keyword>
<feature type="region of interest" description="Disordered" evidence="3">
    <location>
        <begin position="173"/>
        <end position="199"/>
    </location>
</feature>
<evidence type="ECO:0000256" key="2">
    <source>
        <dbReference type="SAM" id="Coils"/>
    </source>
</evidence>
<dbReference type="InterPro" id="IPR038077">
    <property type="entry name" value="Troponin_sf"/>
</dbReference>
<organism evidence="4 5">
    <name type="scientific">Schistosoma bovis</name>
    <name type="common">Blood fluke</name>
    <dbReference type="NCBI Taxonomy" id="6184"/>
    <lineage>
        <taxon>Eukaryota</taxon>
        <taxon>Metazoa</taxon>
        <taxon>Spiralia</taxon>
        <taxon>Lophotrochozoa</taxon>
        <taxon>Platyhelminthes</taxon>
        <taxon>Trematoda</taxon>
        <taxon>Digenea</taxon>
        <taxon>Strigeidida</taxon>
        <taxon>Schistosomatoidea</taxon>
        <taxon>Schistosomatidae</taxon>
        <taxon>Schistosoma</taxon>
    </lineage>
</organism>
<dbReference type="SUPFAM" id="SSF90250">
    <property type="entry name" value="Troponin coil-coiled subunits"/>
    <property type="match status" value="1"/>
</dbReference>
<dbReference type="InterPro" id="IPR001978">
    <property type="entry name" value="Troponin"/>
</dbReference>
<dbReference type="Gene3D" id="1.20.5.350">
    <property type="match status" value="1"/>
</dbReference>
<feature type="region of interest" description="Disordered" evidence="3">
    <location>
        <begin position="402"/>
        <end position="427"/>
    </location>
</feature>
<dbReference type="Pfam" id="PF00992">
    <property type="entry name" value="Troponin"/>
    <property type="match status" value="1"/>
</dbReference>
<evidence type="ECO:0000256" key="1">
    <source>
        <dbReference type="ARBA" id="ARBA00009930"/>
    </source>
</evidence>
<dbReference type="Proteomes" id="UP000290809">
    <property type="component" value="Unassembled WGS sequence"/>
</dbReference>
<evidence type="ECO:0000313" key="5">
    <source>
        <dbReference type="Proteomes" id="UP000290809"/>
    </source>
</evidence>
<proteinExistence type="inferred from homology"/>
<dbReference type="PANTHER" id="PTHR13738">
    <property type="entry name" value="TROPONIN I"/>
    <property type="match status" value="1"/>
</dbReference>